<dbReference type="AlphaFoldDB" id="A0A2S6G2W5"/>
<organism evidence="4 5">
    <name type="scientific">Marinobacter persicus</name>
    <dbReference type="NCBI Taxonomy" id="930118"/>
    <lineage>
        <taxon>Bacteria</taxon>
        <taxon>Pseudomonadati</taxon>
        <taxon>Pseudomonadota</taxon>
        <taxon>Gammaproteobacteria</taxon>
        <taxon>Pseudomonadales</taxon>
        <taxon>Marinobacteraceae</taxon>
        <taxon>Marinobacter</taxon>
    </lineage>
</organism>
<keyword evidence="6" id="KW-1185">Reference proteome</keyword>
<dbReference type="PANTHER" id="PTHR45431">
    <property type="entry name" value="RHODANESE-LIKE DOMAIN-CONTAINING PROTEIN 15, CHLOROPLASTIC"/>
    <property type="match status" value="1"/>
</dbReference>
<feature type="chain" id="PRO_5015505427" evidence="1">
    <location>
        <begin position="26"/>
        <end position="110"/>
    </location>
</feature>
<dbReference type="Gene3D" id="3.40.250.10">
    <property type="entry name" value="Rhodanese-like domain"/>
    <property type="match status" value="1"/>
</dbReference>
<dbReference type="EMBL" id="PTIU01000032">
    <property type="protein sequence ID" value="PPK52652.1"/>
    <property type="molecule type" value="Genomic_DNA"/>
</dbReference>
<dbReference type="SUPFAM" id="SSF52821">
    <property type="entry name" value="Rhodanese/Cell cycle control phosphatase"/>
    <property type="match status" value="1"/>
</dbReference>
<dbReference type="Pfam" id="PF00581">
    <property type="entry name" value="Rhodanese"/>
    <property type="match status" value="1"/>
</dbReference>
<dbReference type="InterPro" id="IPR052367">
    <property type="entry name" value="Thiosulfate_ST/Rhodanese-like"/>
</dbReference>
<feature type="signal peptide" evidence="1">
    <location>
        <begin position="1"/>
        <end position="25"/>
    </location>
</feature>
<dbReference type="Proteomes" id="UP000239648">
    <property type="component" value="Unassembled WGS sequence"/>
</dbReference>
<dbReference type="GO" id="GO:0016740">
    <property type="term" value="F:transferase activity"/>
    <property type="evidence" value="ECO:0007669"/>
    <property type="project" value="UniProtKB-KW"/>
</dbReference>
<keyword evidence="1" id="KW-0732">Signal</keyword>
<evidence type="ECO:0000313" key="5">
    <source>
        <dbReference type="Proteomes" id="UP000239446"/>
    </source>
</evidence>
<gene>
    <name evidence="4" type="ORF">B0H24_103216</name>
    <name evidence="3" type="ORF">BY455_13116</name>
</gene>
<reference evidence="3 6" key="1">
    <citation type="submission" date="2018-02" db="EMBL/GenBank/DDBJ databases">
        <title>Deep subsurface shale carbon reservoir microbial communities from Ohio and West Virginia, USA.</title>
        <authorList>
            <person name="Wrighton K."/>
        </authorList>
    </citation>
    <scope>NUCLEOTIDE SEQUENCE [LARGE SCALE GENOMIC DNA]</scope>
    <source>
        <strain evidence="3 6">UTICA-S1B6</strain>
    </source>
</reference>
<dbReference type="InterPro" id="IPR036873">
    <property type="entry name" value="Rhodanese-like_dom_sf"/>
</dbReference>
<dbReference type="OrthoDB" id="9814704at2"/>
<evidence type="ECO:0000313" key="6">
    <source>
        <dbReference type="Proteomes" id="UP000239648"/>
    </source>
</evidence>
<dbReference type="RefSeq" id="WP_104417255.1">
    <property type="nucleotide sequence ID" value="NZ_PTIT01000031.1"/>
</dbReference>
<evidence type="ECO:0000313" key="4">
    <source>
        <dbReference type="EMBL" id="PPK52652.1"/>
    </source>
</evidence>
<dbReference type="Proteomes" id="UP000239446">
    <property type="component" value="Unassembled WGS sequence"/>
</dbReference>
<protein>
    <submittedName>
        <fullName evidence="4">Thiosulfate sulfurtransferase</fullName>
    </submittedName>
</protein>
<dbReference type="InterPro" id="IPR001763">
    <property type="entry name" value="Rhodanese-like_dom"/>
</dbReference>
<dbReference type="SMART" id="SM00450">
    <property type="entry name" value="RHOD"/>
    <property type="match status" value="1"/>
</dbReference>
<dbReference type="EMBL" id="PTIT01000031">
    <property type="protein sequence ID" value="PPK50195.1"/>
    <property type="molecule type" value="Genomic_DNA"/>
</dbReference>
<evidence type="ECO:0000313" key="3">
    <source>
        <dbReference type="EMBL" id="PPK50195.1"/>
    </source>
</evidence>
<dbReference type="PANTHER" id="PTHR45431:SF3">
    <property type="entry name" value="RHODANESE-LIKE DOMAIN-CONTAINING PROTEIN 15, CHLOROPLASTIC"/>
    <property type="match status" value="1"/>
</dbReference>
<evidence type="ECO:0000256" key="1">
    <source>
        <dbReference type="SAM" id="SignalP"/>
    </source>
</evidence>
<feature type="domain" description="Rhodanese" evidence="2">
    <location>
        <begin position="24"/>
        <end position="108"/>
    </location>
</feature>
<reference evidence="4 5" key="2">
    <citation type="submission" date="2018-02" db="EMBL/GenBank/DDBJ databases">
        <title>Subsurface microbial communities from deep shales in Ohio and West Virginia, USA.</title>
        <authorList>
            <person name="Wrighton K."/>
        </authorList>
    </citation>
    <scope>NUCLEOTIDE SEQUENCE [LARGE SCALE GENOMIC DNA]</scope>
    <source>
        <strain evidence="4 5">UTICA-S1B9</strain>
    </source>
</reference>
<evidence type="ECO:0000259" key="2">
    <source>
        <dbReference type="PROSITE" id="PS50206"/>
    </source>
</evidence>
<dbReference type="CDD" id="cd00158">
    <property type="entry name" value="RHOD"/>
    <property type="match status" value="1"/>
</dbReference>
<proteinExistence type="predicted"/>
<accession>A0A2S6G2W5</accession>
<sequence>MRVSFLIKGFLLSLALVMTPLAVQAEEPVWIDVRTQAEYQQNHIEGDPLIPHKNIVAQVTERFPEKDTEIRLYCRSGNRAGIAKSALEEAGYTNVKNMGGIADAREVRGL</sequence>
<dbReference type="PROSITE" id="PS50206">
    <property type="entry name" value="RHODANESE_3"/>
    <property type="match status" value="1"/>
</dbReference>
<comment type="caution">
    <text evidence="4">The sequence shown here is derived from an EMBL/GenBank/DDBJ whole genome shotgun (WGS) entry which is preliminary data.</text>
</comment>
<keyword evidence="4" id="KW-0808">Transferase</keyword>
<name>A0A2S6G2W5_9GAMM</name>